<organism evidence="1 2">
    <name type="scientific">Uliginosibacterium sediminicola</name>
    <dbReference type="NCBI Taxonomy" id="2024550"/>
    <lineage>
        <taxon>Bacteria</taxon>
        <taxon>Pseudomonadati</taxon>
        <taxon>Pseudomonadota</taxon>
        <taxon>Betaproteobacteria</taxon>
        <taxon>Rhodocyclales</taxon>
        <taxon>Zoogloeaceae</taxon>
        <taxon>Uliginosibacterium</taxon>
    </lineage>
</organism>
<protein>
    <submittedName>
        <fullName evidence="1">Uncharacterized protein</fullName>
    </submittedName>
</protein>
<dbReference type="RefSeq" id="WP_345919496.1">
    <property type="nucleotide sequence ID" value="NZ_JBDIVE010000004.1"/>
</dbReference>
<gene>
    <name evidence="1" type="ORF">ABDB84_09560</name>
</gene>
<accession>A0ABU9YY83</accession>
<sequence>MLNNHFSKPQARKLRARSIIRAGMTLHKEVLARVKLEKGDTLFLSDTPDVLAESTSSP</sequence>
<evidence type="ECO:0000313" key="1">
    <source>
        <dbReference type="EMBL" id="MEN3068724.1"/>
    </source>
</evidence>
<name>A0ABU9YY83_9RHOO</name>
<evidence type="ECO:0000313" key="2">
    <source>
        <dbReference type="Proteomes" id="UP001410394"/>
    </source>
</evidence>
<dbReference type="EMBL" id="JBDIVE010000004">
    <property type="protein sequence ID" value="MEN3068724.1"/>
    <property type="molecule type" value="Genomic_DNA"/>
</dbReference>
<proteinExistence type="predicted"/>
<dbReference type="Proteomes" id="UP001410394">
    <property type="component" value="Unassembled WGS sequence"/>
</dbReference>
<keyword evidence="2" id="KW-1185">Reference proteome</keyword>
<reference evidence="1 2" key="1">
    <citation type="journal article" date="2018" name="Int. J. Syst. Evol. Microbiol.">
        <title>Uliginosibacterium sediminicola sp. nov., isolated from freshwater sediment.</title>
        <authorList>
            <person name="Hwang W.M."/>
            <person name="Kim S.M."/>
            <person name="Kang K."/>
            <person name="Ahn T.Y."/>
        </authorList>
    </citation>
    <scope>NUCLEOTIDE SEQUENCE [LARGE SCALE GENOMIC DNA]</scope>
    <source>
        <strain evidence="1 2">M1-21</strain>
    </source>
</reference>
<comment type="caution">
    <text evidence="1">The sequence shown here is derived from an EMBL/GenBank/DDBJ whole genome shotgun (WGS) entry which is preliminary data.</text>
</comment>